<dbReference type="EMBL" id="JAWWNJ010000010">
    <property type="protein sequence ID" value="KAK7046950.1"/>
    <property type="molecule type" value="Genomic_DNA"/>
</dbReference>
<proteinExistence type="predicted"/>
<feature type="non-terminal residue" evidence="2">
    <location>
        <position position="375"/>
    </location>
</feature>
<dbReference type="AlphaFoldDB" id="A0AAW0D3V4"/>
<organism evidence="2 3">
    <name type="scientific">Favolaschia claudopus</name>
    <dbReference type="NCBI Taxonomy" id="2862362"/>
    <lineage>
        <taxon>Eukaryota</taxon>
        <taxon>Fungi</taxon>
        <taxon>Dikarya</taxon>
        <taxon>Basidiomycota</taxon>
        <taxon>Agaricomycotina</taxon>
        <taxon>Agaricomycetes</taxon>
        <taxon>Agaricomycetidae</taxon>
        <taxon>Agaricales</taxon>
        <taxon>Marasmiineae</taxon>
        <taxon>Mycenaceae</taxon>
        <taxon>Favolaschia</taxon>
    </lineage>
</organism>
<comment type="caution">
    <text evidence="2">The sequence shown here is derived from an EMBL/GenBank/DDBJ whole genome shotgun (WGS) entry which is preliminary data.</text>
</comment>
<dbReference type="Proteomes" id="UP001362999">
    <property type="component" value="Unassembled WGS sequence"/>
</dbReference>
<feature type="region of interest" description="Disordered" evidence="1">
    <location>
        <begin position="203"/>
        <end position="258"/>
    </location>
</feature>
<feature type="compositionally biased region" description="Low complexity" evidence="1">
    <location>
        <begin position="208"/>
        <end position="228"/>
    </location>
</feature>
<name>A0AAW0D3V4_9AGAR</name>
<accession>A0AAW0D3V4</accession>
<protein>
    <submittedName>
        <fullName evidence="2">Uncharacterized protein</fullName>
    </submittedName>
</protein>
<evidence type="ECO:0000256" key="1">
    <source>
        <dbReference type="SAM" id="MobiDB-lite"/>
    </source>
</evidence>
<gene>
    <name evidence="2" type="ORF">R3P38DRAFT_3258299</name>
</gene>
<feature type="compositionally biased region" description="Polar residues" evidence="1">
    <location>
        <begin position="229"/>
        <end position="241"/>
    </location>
</feature>
<sequence length="375" mass="41461">MAFCSSPSTAFHTRQCQATAVLVCCSPGCHCLGIPLHTAHCSAHCYAKVILYSSSWNVFLLCRARGYQIRNFLRTSMLESRWNSVHRAHCSVQLTSDDMRSIDVDQEVVCASAVLTSITAQTSQHVWLFPSLLAPFPHHPPSRFLPPCHRCAQQGLKTHQPISLSLFRSTISAHSAPLSVTRPDPLSQGVAFKYTRPAVSPFHSTHMKSSQASSFKTSSSQAPESSPSGVKTSSQSAATQNPKSKTTRPKSTSSRTEPRWNVTLNPLVFPVFQVRKTAFSSIQDVSSTHLQAFALKHRLVDPFESSAFHTPRTTLALSPLQAVFLPSFFSHDGPLLSSTPCVCFVLRNETLFTSFIVHFMSLHWFIWSSIVAEID</sequence>
<evidence type="ECO:0000313" key="2">
    <source>
        <dbReference type="EMBL" id="KAK7046950.1"/>
    </source>
</evidence>
<evidence type="ECO:0000313" key="3">
    <source>
        <dbReference type="Proteomes" id="UP001362999"/>
    </source>
</evidence>
<keyword evidence="3" id="KW-1185">Reference proteome</keyword>
<reference evidence="2 3" key="1">
    <citation type="journal article" date="2024" name="J Genomics">
        <title>Draft genome sequencing and assembly of Favolaschia claudopus CIRM-BRFM 2984 isolated from oak limbs.</title>
        <authorList>
            <person name="Navarro D."/>
            <person name="Drula E."/>
            <person name="Chaduli D."/>
            <person name="Cazenave R."/>
            <person name="Ahrendt S."/>
            <person name="Wang J."/>
            <person name="Lipzen A."/>
            <person name="Daum C."/>
            <person name="Barry K."/>
            <person name="Grigoriev I.V."/>
            <person name="Favel A."/>
            <person name="Rosso M.N."/>
            <person name="Martin F."/>
        </authorList>
    </citation>
    <scope>NUCLEOTIDE SEQUENCE [LARGE SCALE GENOMIC DNA]</scope>
    <source>
        <strain evidence="2 3">CIRM-BRFM 2984</strain>
    </source>
</reference>